<dbReference type="InterPro" id="IPR050351">
    <property type="entry name" value="BphY/WalK/GraS-like"/>
</dbReference>
<dbReference type="PRINTS" id="PR00344">
    <property type="entry name" value="BCTRLSENSOR"/>
</dbReference>
<dbReference type="GO" id="GO:0004721">
    <property type="term" value="F:phosphoprotein phosphatase activity"/>
    <property type="evidence" value="ECO:0007669"/>
    <property type="project" value="TreeGrafter"/>
</dbReference>
<keyword evidence="4" id="KW-1003">Cell membrane</keyword>
<dbReference type="SMART" id="SM00387">
    <property type="entry name" value="HATPase_c"/>
    <property type="match status" value="1"/>
</dbReference>
<dbReference type="PANTHER" id="PTHR45453">
    <property type="entry name" value="PHOSPHATE REGULON SENSOR PROTEIN PHOR"/>
    <property type="match status" value="1"/>
</dbReference>
<dbReference type="EMBL" id="SMAG01000001">
    <property type="protein sequence ID" value="TCS96566.1"/>
    <property type="molecule type" value="Genomic_DNA"/>
</dbReference>
<evidence type="ECO:0000256" key="12">
    <source>
        <dbReference type="ARBA" id="ARBA00023136"/>
    </source>
</evidence>
<dbReference type="Pfam" id="PF02518">
    <property type="entry name" value="HATPase_c"/>
    <property type="match status" value="1"/>
</dbReference>
<evidence type="ECO:0000256" key="8">
    <source>
        <dbReference type="ARBA" id="ARBA00022777"/>
    </source>
</evidence>
<evidence type="ECO:0000256" key="7">
    <source>
        <dbReference type="ARBA" id="ARBA00022741"/>
    </source>
</evidence>
<dbReference type="GO" id="GO:0005886">
    <property type="term" value="C:plasma membrane"/>
    <property type="evidence" value="ECO:0007669"/>
    <property type="project" value="UniProtKB-SubCell"/>
</dbReference>
<dbReference type="OrthoDB" id="9780487at2"/>
<keyword evidence="12 13" id="KW-0472">Membrane</keyword>
<proteinExistence type="predicted"/>
<dbReference type="RefSeq" id="WP_131922968.1">
    <property type="nucleotide sequence ID" value="NZ_SMAG01000001.1"/>
</dbReference>
<evidence type="ECO:0000256" key="6">
    <source>
        <dbReference type="ARBA" id="ARBA00022692"/>
    </source>
</evidence>
<feature type="transmembrane region" description="Helical" evidence="13">
    <location>
        <begin position="44"/>
        <end position="68"/>
    </location>
</feature>
<evidence type="ECO:0000256" key="10">
    <source>
        <dbReference type="ARBA" id="ARBA00022989"/>
    </source>
</evidence>
<dbReference type="PROSITE" id="PS50109">
    <property type="entry name" value="HIS_KIN"/>
    <property type="match status" value="1"/>
</dbReference>
<dbReference type="GO" id="GO:0016036">
    <property type="term" value="P:cellular response to phosphate starvation"/>
    <property type="evidence" value="ECO:0007669"/>
    <property type="project" value="TreeGrafter"/>
</dbReference>
<name>A0A4R3LGD3_9BACL</name>
<reference evidence="15 16" key="1">
    <citation type="submission" date="2019-03" db="EMBL/GenBank/DDBJ databases">
        <title>Genomic Encyclopedia of Type Strains, Phase IV (KMG-IV): sequencing the most valuable type-strain genomes for metagenomic binning, comparative biology and taxonomic classification.</title>
        <authorList>
            <person name="Goeker M."/>
        </authorList>
    </citation>
    <scope>NUCLEOTIDE SEQUENCE [LARGE SCALE GENOMIC DNA]</scope>
    <source>
        <strain evidence="15 16">DSM 45707</strain>
    </source>
</reference>
<evidence type="ECO:0000256" key="9">
    <source>
        <dbReference type="ARBA" id="ARBA00022840"/>
    </source>
</evidence>
<dbReference type="GO" id="GO:0005524">
    <property type="term" value="F:ATP binding"/>
    <property type="evidence" value="ECO:0007669"/>
    <property type="project" value="UniProtKB-KW"/>
</dbReference>
<dbReference type="Proteomes" id="UP000294937">
    <property type="component" value="Unassembled WGS sequence"/>
</dbReference>
<dbReference type="InterPro" id="IPR005467">
    <property type="entry name" value="His_kinase_dom"/>
</dbReference>
<protein>
    <recommendedName>
        <fullName evidence="3">histidine kinase</fullName>
        <ecNumber evidence="3">2.7.13.3</ecNumber>
    </recommendedName>
</protein>
<evidence type="ECO:0000256" key="13">
    <source>
        <dbReference type="SAM" id="Phobius"/>
    </source>
</evidence>
<dbReference type="SUPFAM" id="SSF55874">
    <property type="entry name" value="ATPase domain of HSP90 chaperone/DNA topoisomerase II/histidine kinase"/>
    <property type="match status" value="1"/>
</dbReference>
<dbReference type="GO" id="GO:0000155">
    <property type="term" value="F:phosphorelay sensor kinase activity"/>
    <property type="evidence" value="ECO:0007669"/>
    <property type="project" value="TreeGrafter"/>
</dbReference>
<comment type="catalytic activity">
    <reaction evidence="1">
        <text>ATP + protein L-histidine = ADP + protein N-phospho-L-histidine.</text>
        <dbReference type="EC" id="2.7.13.3"/>
    </reaction>
</comment>
<evidence type="ECO:0000313" key="15">
    <source>
        <dbReference type="EMBL" id="TCS96566.1"/>
    </source>
</evidence>
<keyword evidence="7" id="KW-0547">Nucleotide-binding</keyword>
<dbReference type="InterPro" id="IPR004358">
    <property type="entry name" value="Sig_transdc_His_kin-like_C"/>
</dbReference>
<evidence type="ECO:0000256" key="3">
    <source>
        <dbReference type="ARBA" id="ARBA00012438"/>
    </source>
</evidence>
<comment type="caution">
    <text evidence="15">The sequence shown here is derived from an EMBL/GenBank/DDBJ whole genome shotgun (WGS) entry which is preliminary data.</text>
</comment>
<sequence>MKKTLSIFLKDRVAWILFLLVQMVIQYIWIGLSLHFGLFQSSSIYTVIGYGFLISFGCLLLFLVYQWIRWFSYGRMLTGDALNSHSSHWFNNWQAPDSGERQITEEVIKHLYQLGIKERKQFQQAHQQQLEFINLWVHQMKTPISAIHLIMQRSNPSSAAERDRWNEIEGELDKLNHGLDLSLSMARLSDFSMDYLVQPVDLLSMLRELINDHKKTWIRHHIFPRIEAEEQEWLVYTDPKWNRFVLEQITYNAIKYTSQVKPQSNLMISLHRDDNWIRLEIKDQGPGIPSQDLPRIFEPFFTGENGRQFASATGMGLYLVKKVTEELGHKVEVTSEVGEGSVFIIKYMVAAQL</sequence>
<evidence type="ECO:0000256" key="4">
    <source>
        <dbReference type="ARBA" id="ARBA00022475"/>
    </source>
</evidence>
<dbReference type="InterPro" id="IPR036890">
    <property type="entry name" value="HATPase_C_sf"/>
</dbReference>
<dbReference type="InterPro" id="IPR003594">
    <property type="entry name" value="HATPase_dom"/>
</dbReference>
<dbReference type="AlphaFoldDB" id="A0A4R3LGD3"/>
<dbReference type="Gene3D" id="3.30.565.10">
    <property type="entry name" value="Histidine kinase-like ATPase, C-terminal domain"/>
    <property type="match status" value="1"/>
</dbReference>
<dbReference type="PANTHER" id="PTHR45453:SF2">
    <property type="entry name" value="HISTIDINE KINASE"/>
    <property type="match status" value="1"/>
</dbReference>
<dbReference type="EC" id="2.7.13.3" evidence="3"/>
<keyword evidence="10 13" id="KW-1133">Transmembrane helix</keyword>
<organism evidence="15 16">
    <name type="scientific">Hazenella coriacea</name>
    <dbReference type="NCBI Taxonomy" id="1179467"/>
    <lineage>
        <taxon>Bacteria</taxon>
        <taxon>Bacillati</taxon>
        <taxon>Bacillota</taxon>
        <taxon>Bacilli</taxon>
        <taxon>Bacillales</taxon>
        <taxon>Thermoactinomycetaceae</taxon>
        <taxon>Hazenella</taxon>
    </lineage>
</organism>
<keyword evidence="9" id="KW-0067">ATP-binding</keyword>
<accession>A0A4R3LGD3</accession>
<evidence type="ECO:0000256" key="5">
    <source>
        <dbReference type="ARBA" id="ARBA00022679"/>
    </source>
</evidence>
<keyword evidence="5" id="KW-0808">Transferase</keyword>
<evidence type="ECO:0000256" key="11">
    <source>
        <dbReference type="ARBA" id="ARBA00023012"/>
    </source>
</evidence>
<keyword evidence="6 13" id="KW-0812">Transmembrane</keyword>
<feature type="domain" description="Histidine kinase" evidence="14">
    <location>
        <begin position="135"/>
        <end position="351"/>
    </location>
</feature>
<comment type="subcellular location">
    <subcellularLocation>
        <location evidence="2">Cell membrane</location>
        <topology evidence="2">Multi-pass membrane protein</topology>
    </subcellularLocation>
</comment>
<evidence type="ECO:0000256" key="1">
    <source>
        <dbReference type="ARBA" id="ARBA00000085"/>
    </source>
</evidence>
<evidence type="ECO:0000256" key="2">
    <source>
        <dbReference type="ARBA" id="ARBA00004651"/>
    </source>
</evidence>
<keyword evidence="16" id="KW-1185">Reference proteome</keyword>
<keyword evidence="11" id="KW-0902">Two-component regulatory system</keyword>
<evidence type="ECO:0000313" key="16">
    <source>
        <dbReference type="Proteomes" id="UP000294937"/>
    </source>
</evidence>
<feature type="transmembrane region" description="Helical" evidence="13">
    <location>
        <begin position="12"/>
        <end position="32"/>
    </location>
</feature>
<evidence type="ECO:0000259" key="14">
    <source>
        <dbReference type="PROSITE" id="PS50109"/>
    </source>
</evidence>
<gene>
    <name evidence="15" type="ORF">EDD58_101201</name>
</gene>
<keyword evidence="8 15" id="KW-0418">Kinase</keyword>